<gene>
    <name evidence="12" type="ORF">MEDL_46490</name>
</gene>
<keyword evidence="3" id="KW-0378">Hydrolase</keyword>
<dbReference type="InterPro" id="IPR036706">
    <property type="entry name" value="VOMI_sf"/>
</dbReference>
<dbReference type="Gene3D" id="3.40.1620.60">
    <property type="match status" value="1"/>
</dbReference>
<keyword evidence="1" id="KW-0645">Protease</keyword>
<proteinExistence type="predicted"/>
<feature type="binding site" evidence="8">
    <location>
        <position position="366"/>
    </location>
    <ligand>
        <name>Zn(2+)</name>
        <dbReference type="ChEBI" id="CHEBI:29105"/>
        <note>catalytic</note>
    </ligand>
</feature>
<feature type="signal peptide" evidence="9">
    <location>
        <begin position="1"/>
        <end position="17"/>
    </location>
</feature>
<evidence type="ECO:0000256" key="4">
    <source>
        <dbReference type="ARBA" id="ARBA00022833"/>
    </source>
</evidence>
<evidence type="ECO:0000256" key="3">
    <source>
        <dbReference type="ARBA" id="ARBA00022801"/>
    </source>
</evidence>
<name>A0A8S3TJH9_MYTED</name>
<protein>
    <recommendedName>
        <fullName evidence="14">Peptidase M12B domain-containing protein</fullName>
    </recommendedName>
</protein>
<evidence type="ECO:0000256" key="6">
    <source>
        <dbReference type="ARBA" id="ARBA00023157"/>
    </source>
</evidence>
<dbReference type="EMBL" id="CAJPWZ010002219">
    <property type="protein sequence ID" value="CAG2233808.1"/>
    <property type="molecule type" value="Genomic_DNA"/>
</dbReference>
<dbReference type="InterPro" id="IPR005515">
    <property type="entry name" value="VOMI"/>
</dbReference>
<dbReference type="PANTHER" id="PTHR18841">
    <property type="entry name" value="VITELLINE MEMBRANE OUTER LAYER PROTEIN I-RELATED"/>
    <property type="match status" value="1"/>
</dbReference>
<dbReference type="SUPFAM" id="SSF51092">
    <property type="entry name" value="Vitelline membrane outer protein-I (VMO-I)"/>
    <property type="match status" value="1"/>
</dbReference>
<feature type="binding site" evidence="8">
    <location>
        <position position="372"/>
    </location>
    <ligand>
        <name>Zn(2+)</name>
        <dbReference type="ChEBI" id="CHEBI:29105"/>
        <note>catalytic</note>
    </ligand>
</feature>
<comment type="caution">
    <text evidence="12">The sequence shown here is derived from an EMBL/GenBank/DDBJ whole genome shotgun (WGS) entry which is preliminary data.</text>
</comment>
<sequence>MNTLSVIVVLWISKVTCFYRWSPRDNVVYREEILVEISQGLRTRRSADNSFHPQTYDLALKVERTRVHFHLVRNDNTRTNVPTMTLRQGILTDTILQEEKMSEFYQDIKNGASFVVQQNKELSESMFGTFNSGGNSFILKSLDEIATIQSGRNRFEIIKEIRNRTEFGDGLQTDDMFKDLSIKTHHRQKRATGSNQIELLIVCDYSIYDYWYRLSKASTTSEKETDALTSVRQYYAFVINGMDAMYKNIQTTEYTISVLFAGIVISQTPDDAPWTESMKNTTVTPNAVDALQCIYRFKEWIIAKSSQLPERDQSMLFTRYDFIYEGSTSKAGLSFVGDICGVHSQSIVHERFDFIVITVAAHELGHSLSAMHDGDGNSCNGTDAYIMSYSNSPQHDPNKATNPWKFSTCSIDNFTFKIDALESSGNNCMKTLGANFDPTALAPYNQSLAGQIYDADAQCGHIYGTSSYMCRGKYKGNYETICSVLWCYNKDETSCRSAIAGRGTLCGNQKWCVSGVCTSDINAPAGNVNCLYGDEKGPISSNGWTCADMYANAPKDCENESLQCCDTCNSELTTVQLTIRSTLQTPDNLGIVKIQRDKLFSGHVMFETSSPMWLPCAKLCSRITACKSINFIAGNKTCQINNEEPGNHTDGLIPAVGTIFVAKPSFREVFEGPCERPVCKLNEICQPKAPVDICVPLFAPYGEFEKRISIMTVDNGGMLGDWSETEFCSEGHFAIGYVMKVVEMILLNAIRLYCANPDWTHANNSMTIMGQDSRFGFWRDVAMCSYGEVMVSYSLQFERLFNGDNTAANYVRFKCRNINSASSGTTLGTSGLWGDYGAWSEYCAVGSAICGLKALCEKGIVKIQRDKLFSGHVMFETSTPMWLPCAKLCSRIKACKSINFIAGNKTCQINNEEPGNHTDGLIETVGTTFVAESSFREVF</sequence>
<keyword evidence="4 8" id="KW-0862">Zinc</keyword>
<dbReference type="InterPro" id="IPR001590">
    <property type="entry name" value="Peptidase_M12B"/>
</dbReference>
<feature type="active site" evidence="8">
    <location>
        <position position="363"/>
    </location>
</feature>
<evidence type="ECO:0008006" key="14">
    <source>
        <dbReference type="Google" id="ProtNLM"/>
    </source>
</evidence>
<accession>A0A8S3TJH9</accession>
<evidence type="ECO:0000256" key="1">
    <source>
        <dbReference type="ARBA" id="ARBA00022670"/>
    </source>
</evidence>
<evidence type="ECO:0000256" key="9">
    <source>
        <dbReference type="SAM" id="SignalP"/>
    </source>
</evidence>
<dbReference type="GO" id="GO:0005615">
    <property type="term" value="C:extracellular space"/>
    <property type="evidence" value="ECO:0007669"/>
    <property type="project" value="TreeGrafter"/>
</dbReference>
<keyword evidence="9" id="KW-0732">Signal</keyword>
<keyword evidence="2 8" id="KW-0479">Metal-binding</keyword>
<dbReference type="PROSITE" id="PS50948">
    <property type="entry name" value="PAN"/>
    <property type="match status" value="1"/>
</dbReference>
<dbReference type="GO" id="GO:0046872">
    <property type="term" value="F:metal ion binding"/>
    <property type="evidence" value="ECO:0007669"/>
    <property type="project" value="UniProtKB-KW"/>
</dbReference>
<feature type="domain" description="Apple" evidence="11">
    <location>
        <begin position="856"/>
        <end position="934"/>
    </location>
</feature>
<dbReference type="Pfam" id="PF17771">
    <property type="entry name" value="ADAMTS_CR_2"/>
    <property type="match status" value="1"/>
</dbReference>
<dbReference type="Pfam" id="PF13688">
    <property type="entry name" value="Reprolysin_5"/>
    <property type="match status" value="1"/>
</dbReference>
<dbReference type="Gene3D" id="3.40.390.10">
    <property type="entry name" value="Collagenase (Catalytic Domain)"/>
    <property type="match status" value="1"/>
</dbReference>
<evidence type="ECO:0000259" key="10">
    <source>
        <dbReference type="PROSITE" id="PS50215"/>
    </source>
</evidence>
<dbReference type="Pfam" id="PF03762">
    <property type="entry name" value="VOMI"/>
    <property type="match status" value="1"/>
</dbReference>
<keyword evidence="5" id="KW-0482">Metalloprotease</keyword>
<dbReference type="Proteomes" id="UP000683360">
    <property type="component" value="Unassembled WGS sequence"/>
</dbReference>
<dbReference type="GO" id="GO:0004222">
    <property type="term" value="F:metalloendopeptidase activity"/>
    <property type="evidence" value="ECO:0007669"/>
    <property type="project" value="InterPro"/>
</dbReference>
<evidence type="ECO:0000313" key="13">
    <source>
        <dbReference type="Proteomes" id="UP000683360"/>
    </source>
</evidence>
<evidence type="ECO:0000256" key="7">
    <source>
        <dbReference type="ARBA" id="ARBA00023180"/>
    </source>
</evidence>
<dbReference type="GO" id="GO:0006508">
    <property type="term" value="P:proteolysis"/>
    <property type="evidence" value="ECO:0007669"/>
    <property type="project" value="UniProtKB-KW"/>
</dbReference>
<dbReference type="Pfam" id="PF00024">
    <property type="entry name" value="PAN_1"/>
    <property type="match status" value="1"/>
</dbReference>
<keyword evidence="6" id="KW-1015">Disulfide bond</keyword>
<dbReference type="InterPro" id="IPR024079">
    <property type="entry name" value="MetalloPept_cat_dom_sf"/>
</dbReference>
<keyword evidence="13" id="KW-1185">Reference proteome</keyword>
<dbReference type="AlphaFoldDB" id="A0A8S3TJH9"/>
<feature type="binding site" evidence="8">
    <location>
        <position position="362"/>
    </location>
    <ligand>
        <name>Zn(2+)</name>
        <dbReference type="ChEBI" id="CHEBI:29105"/>
        <note>catalytic</note>
    </ligand>
</feature>
<dbReference type="InterPro" id="IPR041645">
    <property type="entry name" value="ADAMTS_CR_2"/>
</dbReference>
<dbReference type="InterPro" id="IPR003609">
    <property type="entry name" value="Pan_app"/>
</dbReference>
<evidence type="ECO:0000256" key="5">
    <source>
        <dbReference type="ARBA" id="ARBA00023049"/>
    </source>
</evidence>
<comment type="caution">
    <text evidence="8">Lacks conserved residue(s) required for the propagation of feature annotation.</text>
</comment>
<dbReference type="PANTHER" id="PTHR18841:SF0">
    <property type="entry name" value="VITELLINE MEMBRANE OUTER LAYER 1 HOMOLOG A-RELATED"/>
    <property type="match status" value="1"/>
</dbReference>
<evidence type="ECO:0000259" key="11">
    <source>
        <dbReference type="PROSITE" id="PS50948"/>
    </source>
</evidence>
<feature type="domain" description="Peptidase M12B" evidence="10">
    <location>
        <begin position="195"/>
        <end position="414"/>
    </location>
</feature>
<organism evidence="12 13">
    <name type="scientific">Mytilus edulis</name>
    <name type="common">Blue mussel</name>
    <dbReference type="NCBI Taxonomy" id="6550"/>
    <lineage>
        <taxon>Eukaryota</taxon>
        <taxon>Metazoa</taxon>
        <taxon>Spiralia</taxon>
        <taxon>Lophotrochozoa</taxon>
        <taxon>Mollusca</taxon>
        <taxon>Bivalvia</taxon>
        <taxon>Autobranchia</taxon>
        <taxon>Pteriomorphia</taxon>
        <taxon>Mytilida</taxon>
        <taxon>Mytiloidea</taxon>
        <taxon>Mytilidae</taxon>
        <taxon>Mytilinae</taxon>
        <taxon>Mytilus</taxon>
    </lineage>
</organism>
<evidence type="ECO:0000256" key="2">
    <source>
        <dbReference type="ARBA" id="ARBA00022723"/>
    </source>
</evidence>
<evidence type="ECO:0000313" key="12">
    <source>
        <dbReference type="EMBL" id="CAG2233808.1"/>
    </source>
</evidence>
<keyword evidence="7" id="KW-0325">Glycoprotein</keyword>
<dbReference type="Gene3D" id="2.100.10.20">
    <property type="entry name" value="Vitelline membrane outer layer protein I (VOMI)"/>
    <property type="match status" value="1"/>
</dbReference>
<dbReference type="OrthoDB" id="6097485at2759"/>
<evidence type="ECO:0000256" key="8">
    <source>
        <dbReference type="PROSITE-ProRule" id="PRU00276"/>
    </source>
</evidence>
<dbReference type="SUPFAM" id="SSF55486">
    <property type="entry name" value="Metalloproteases ('zincins'), catalytic domain"/>
    <property type="match status" value="1"/>
</dbReference>
<feature type="chain" id="PRO_5035743173" description="Peptidase M12B domain-containing protein" evidence="9">
    <location>
        <begin position="18"/>
        <end position="939"/>
    </location>
</feature>
<dbReference type="PROSITE" id="PS50215">
    <property type="entry name" value="ADAM_MEPRO"/>
    <property type="match status" value="1"/>
</dbReference>
<reference evidence="12" key="1">
    <citation type="submission" date="2021-03" db="EMBL/GenBank/DDBJ databases">
        <authorList>
            <person name="Bekaert M."/>
        </authorList>
    </citation>
    <scope>NUCLEOTIDE SEQUENCE</scope>
</reference>